<feature type="compositionally biased region" description="Low complexity" evidence="7">
    <location>
        <begin position="61"/>
        <end position="73"/>
    </location>
</feature>
<protein>
    <submittedName>
        <fullName evidence="10">L,D-transpeptidase</fullName>
    </submittedName>
</protein>
<dbReference type="PROSITE" id="PS52029">
    <property type="entry name" value="LD_TPASE"/>
    <property type="match status" value="1"/>
</dbReference>
<keyword evidence="2" id="KW-0808">Transferase</keyword>
<evidence type="ECO:0000256" key="2">
    <source>
        <dbReference type="ARBA" id="ARBA00022679"/>
    </source>
</evidence>
<evidence type="ECO:0000256" key="6">
    <source>
        <dbReference type="PROSITE-ProRule" id="PRU01373"/>
    </source>
</evidence>
<dbReference type="InterPro" id="IPR038063">
    <property type="entry name" value="Transpep_catalytic_dom"/>
</dbReference>
<dbReference type="Proteomes" id="UP000664617">
    <property type="component" value="Unassembled WGS sequence"/>
</dbReference>
<accession>A0ABS3I8P8</accession>
<reference evidence="11" key="1">
    <citation type="submission" date="2023-07" db="EMBL/GenBank/DDBJ databases">
        <title>Myceligenerans salitolerans sp. nov., a halotolerant actinomycete isolated from a salt lake in Xinjiang, China.</title>
        <authorList>
            <person name="Guan T."/>
        </authorList>
    </citation>
    <scope>NUCLEOTIDE SEQUENCE [LARGE SCALE GENOMIC DNA]</scope>
    <source>
        <strain evidence="11">XHU 5031</strain>
    </source>
</reference>
<evidence type="ECO:0000259" key="9">
    <source>
        <dbReference type="PROSITE" id="PS52029"/>
    </source>
</evidence>
<dbReference type="InterPro" id="IPR005490">
    <property type="entry name" value="LD_TPept_cat_dom"/>
</dbReference>
<keyword evidence="5 6" id="KW-0961">Cell wall biogenesis/degradation</keyword>
<evidence type="ECO:0000256" key="8">
    <source>
        <dbReference type="SAM" id="Phobius"/>
    </source>
</evidence>
<evidence type="ECO:0000256" key="3">
    <source>
        <dbReference type="ARBA" id="ARBA00022960"/>
    </source>
</evidence>
<feature type="domain" description="L,D-TPase catalytic" evidence="9">
    <location>
        <begin position="205"/>
        <end position="317"/>
    </location>
</feature>
<organism evidence="10 11">
    <name type="scientific">Myceligenerans salitolerans</name>
    <dbReference type="NCBI Taxonomy" id="1230528"/>
    <lineage>
        <taxon>Bacteria</taxon>
        <taxon>Bacillati</taxon>
        <taxon>Actinomycetota</taxon>
        <taxon>Actinomycetes</taxon>
        <taxon>Micrococcales</taxon>
        <taxon>Promicromonosporaceae</taxon>
        <taxon>Myceligenerans</taxon>
    </lineage>
</organism>
<gene>
    <name evidence="10" type="ORF">J0911_10175</name>
</gene>
<feature type="transmembrane region" description="Helical" evidence="8">
    <location>
        <begin position="28"/>
        <end position="51"/>
    </location>
</feature>
<keyword evidence="11" id="KW-1185">Reference proteome</keyword>
<dbReference type="RefSeq" id="WP_207275356.1">
    <property type="nucleotide sequence ID" value="NZ_JAFMPK010000041.1"/>
</dbReference>
<feature type="region of interest" description="Disordered" evidence="7">
    <location>
        <begin position="61"/>
        <end position="90"/>
    </location>
</feature>
<comment type="caution">
    <text evidence="10">The sequence shown here is derived from an EMBL/GenBank/DDBJ whole genome shotgun (WGS) entry which is preliminary data.</text>
</comment>
<sequence>MNASERPPGTGLLAGSDARSGTTLSRGWIVALVGGVVALLLIAVVGAATVLRDDPTARWAAEAAPPATESPVPSSSPPPSPTPSPTPAEFDLSSLEVPTIESVMPRMPRSKAATLDDLPGAVAVPRQERTPVWAEPDVSAMPRLALADRQYDYDARWLVLKDRGDWIKVLLPYGRGALPSSDPGAVNGAAGWVQKKSVLLEREDRSIVVDLSDRTVVVDDGANRVTVPAGVGAPSTPTPQGVAQVMTVTMASNTGLSLFLSAQSETLDTFAGVDYAATALHVGVGQGQEISNGCVRLTPAGFDAVKDLPAGVPVVVRA</sequence>
<feature type="region of interest" description="Disordered" evidence="7">
    <location>
        <begin position="1"/>
        <end position="20"/>
    </location>
</feature>
<feature type="compositionally biased region" description="Pro residues" evidence="7">
    <location>
        <begin position="74"/>
        <end position="86"/>
    </location>
</feature>
<dbReference type="SUPFAM" id="SSF141523">
    <property type="entry name" value="L,D-transpeptidase catalytic domain-like"/>
    <property type="match status" value="1"/>
</dbReference>
<comment type="pathway">
    <text evidence="1 6">Cell wall biogenesis; peptidoglycan biosynthesis.</text>
</comment>
<keyword evidence="8" id="KW-1133">Transmembrane helix</keyword>
<evidence type="ECO:0000313" key="11">
    <source>
        <dbReference type="Proteomes" id="UP000664617"/>
    </source>
</evidence>
<keyword evidence="8" id="KW-0472">Membrane</keyword>
<evidence type="ECO:0000256" key="4">
    <source>
        <dbReference type="ARBA" id="ARBA00022984"/>
    </source>
</evidence>
<dbReference type="CDD" id="cd16913">
    <property type="entry name" value="YkuD_like"/>
    <property type="match status" value="1"/>
</dbReference>
<proteinExistence type="predicted"/>
<evidence type="ECO:0000256" key="7">
    <source>
        <dbReference type="SAM" id="MobiDB-lite"/>
    </source>
</evidence>
<name>A0ABS3I8P8_9MICO</name>
<dbReference type="Pfam" id="PF03734">
    <property type="entry name" value="YkuD"/>
    <property type="match status" value="1"/>
</dbReference>
<feature type="active site" description="Proton donor/acceptor" evidence="6">
    <location>
        <position position="281"/>
    </location>
</feature>
<keyword evidence="3 6" id="KW-0133">Cell shape</keyword>
<evidence type="ECO:0000256" key="5">
    <source>
        <dbReference type="ARBA" id="ARBA00023316"/>
    </source>
</evidence>
<keyword evidence="4 6" id="KW-0573">Peptidoglycan synthesis</keyword>
<keyword evidence="8" id="KW-0812">Transmembrane</keyword>
<dbReference type="Gene3D" id="2.40.440.10">
    <property type="entry name" value="L,D-transpeptidase catalytic domain-like"/>
    <property type="match status" value="1"/>
</dbReference>
<evidence type="ECO:0000313" key="10">
    <source>
        <dbReference type="EMBL" id="MBO0609396.1"/>
    </source>
</evidence>
<dbReference type="EMBL" id="JAFMPK010000041">
    <property type="protein sequence ID" value="MBO0609396.1"/>
    <property type="molecule type" value="Genomic_DNA"/>
</dbReference>
<feature type="active site" description="Nucleophile" evidence="6">
    <location>
        <position position="294"/>
    </location>
</feature>
<evidence type="ECO:0000256" key="1">
    <source>
        <dbReference type="ARBA" id="ARBA00004752"/>
    </source>
</evidence>